<evidence type="ECO:0000256" key="15">
    <source>
        <dbReference type="SAM" id="Phobius"/>
    </source>
</evidence>
<dbReference type="Pfam" id="PF11808">
    <property type="entry name" value="PhoR"/>
    <property type="match status" value="1"/>
</dbReference>
<keyword evidence="8 15" id="KW-0812">Transmembrane</keyword>
<keyword evidence="7 17" id="KW-0808">Transferase</keyword>
<dbReference type="KEGG" id="tact:SG35_007100"/>
<evidence type="ECO:0000259" key="16">
    <source>
        <dbReference type="PROSITE" id="PS50109"/>
    </source>
</evidence>
<dbReference type="SUPFAM" id="SSF47384">
    <property type="entry name" value="Homodimeric domain of signal transducing histidine kinase"/>
    <property type="match status" value="1"/>
</dbReference>
<dbReference type="InterPro" id="IPR005467">
    <property type="entry name" value="His_kinase_dom"/>
</dbReference>
<keyword evidence="10 17" id="KW-0418">Kinase</keyword>
<dbReference type="InterPro" id="IPR036097">
    <property type="entry name" value="HisK_dim/P_sf"/>
</dbReference>
<evidence type="ECO:0000256" key="9">
    <source>
        <dbReference type="ARBA" id="ARBA00022741"/>
    </source>
</evidence>
<name>A0AAE9YU52_9GAMM</name>
<keyword evidence="5" id="KW-1003">Cell membrane</keyword>
<dbReference type="PANTHER" id="PTHR45453">
    <property type="entry name" value="PHOSPHATE REGULON SENSOR PROTEIN PHOR"/>
    <property type="match status" value="1"/>
</dbReference>
<dbReference type="InterPro" id="IPR035965">
    <property type="entry name" value="PAS-like_dom_sf"/>
</dbReference>
<dbReference type="CDD" id="cd00082">
    <property type="entry name" value="HisKA"/>
    <property type="match status" value="1"/>
</dbReference>
<dbReference type="AlphaFoldDB" id="A0AAE9YU52"/>
<dbReference type="EC" id="2.7.13.3" evidence="3"/>
<keyword evidence="9" id="KW-0547">Nucleotide-binding</keyword>
<dbReference type="SMART" id="SM00387">
    <property type="entry name" value="HATPase_c"/>
    <property type="match status" value="1"/>
</dbReference>
<dbReference type="InterPro" id="IPR036890">
    <property type="entry name" value="HATPase_C_sf"/>
</dbReference>
<evidence type="ECO:0000256" key="1">
    <source>
        <dbReference type="ARBA" id="ARBA00000085"/>
    </source>
</evidence>
<dbReference type="Proteomes" id="UP000032568">
    <property type="component" value="Chromosome"/>
</dbReference>
<dbReference type="Pfam" id="PF00512">
    <property type="entry name" value="HisKA"/>
    <property type="match status" value="1"/>
</dbReference>
<comment type="catalytic activity">
    <reaction evidence="1">
        <text>ATP + protein L-histidine = ADP + protein N-phospho-L-histidine.</text>
        <dbReference type="EC" id="2.7.13.3"/>
    </reaction>
</comment>
<evidence type="ECO:0000313" key="17">
    <source>
        <dbReference type="EMBL" id="WDE00399.1"/>
    </source>
</evidence>
<dbReference type="GO" id="GO:0005524">
    <property type="term" value="F:ATP binding"/>
    <property type="evidence" value="ECO:0007669"/>
    <property type="project" value="UniProtKB-KW"/>
</dbReference>
<dbReference type="SUPFAM" id="SSF55874">
    <property type="entry name" value="ATPase domain of HSP90 chaperone/DNA topoisomerase II/histidine kinase"/>
    <property type="match status" value="1"/>
</dbReference>
<organism evidence="17 18">
    <name type="scientific">Thalassomonas actiniarum</name>
    <dbReference type="NCBI Taxonomy" id="485447"/>
    <lineage>
        <taxon>Bacteria</taxon>
        <taxon>Pseudomonadati</taxon>
        <taxon>Pseudomonadota</taxon>
        <taxon>Gammaproteobacteria</taxon>
        <taxon>Alteromonadales</taxon>
        <taxon>Colwelliaceae</taxon>
        <taxon>Thalassomonas</taxon>
    </lineage>
</organism>
<dbReference type="GO" id="GO:0004721">
    <property type="term" value="F:phosphoprotein phosphatase activity"/>
    <property type="evidence" value="ECO:0007669"/>
    <property type="project" value="InterPro"/>
</dbReference>
<evidence type="ECO:0000256" key="10">
    <source>
        <dbReference type="ARBA" id="ARBA00022777"/>
    </source>
</evidence>
<dbReference type="InterPro" id="IPR050351">
    <property type="entry name" value="BphY/WalK/GraS-like"/>
</dbReference>
<keyword evidence="12 15" id="KW-1133">Transmembrane helix</keyword>
<evidence type="ECO:0000256" key="8">
    <source>
        <dbReference type="ARBA" id="ARBA00022692"/>
    </source>
</evidence>
<dbReference type="PRINTS" id="PR00344">
    <property type="entry name" value="BCTRLSENSOR"/>
</dbReference>
<gene>
    <name evidence="17" type="primary">phoR</name>
    <name evidence="17" type="ORF">SG35_007100</name>
</gene>
<proteinExistence type="predicted"/>
<feature type="transmembrane region" description="Helical" evidence="15">
    <location>
        <begin position="12"/>
        <end position="45"/>
    </location>
</feature>
<keyword evidence="6" id="KW-0597">Phosphoprotein</keyword>
<protein>
    <recommendedName>
        <fullName evidence="3">histidine kinase</fullName>
        <ecNumber evidence="3">2.7.13.3</ecNumber>
    </recommendedName>
</protein>
<evidence type="ECO:0000256" key="13">
    <source>
        <dbReference type="ARBA" id="ARBA00023012"/>
    </source>
</evidence>
<dbReference type="InterPro" id="IPR004358">
    <property type="entry name" value="Sig_transdc_His_kin-like_C"/>
</dbReference>
<dbReference type="EMBL" id="CP059735">
    <property type="protein sequence ID" value="WDE00399.1"/>
    <property type="molecule type" value="Genomic_DNA"/>
</dbReference>
<dbReference type="FunFam" id="3.30.565.10:FF:000006">
    <property type="entry name" value="Sensor histidine kinase WalK"/>
    <property type="match status" value="1"/>
</dbReference>
<keyword evidence="14 15" id="KW-0472">Membrane</keyword>
<dbReference type="InterPro" id="IPR003594">
    <property type="entry name" value="HATPase_dom"/>
</dbReference>
<dbReference type="SUPFAM" id="SSF55785">
    <property type="entry name" value="PYP-like sensor domain (PAS domain)"/>
    <property type="match status" value="1"/>
</dbReference>
<evidence type="ECO:0000256" key="6">
    <source>
        <dbReference type="ARBA" id="ARBA00022553"/>
    </source>
</evidence>
<dbReference type="InterPro" id="IPR014310">
    <property type="entry name" value="Sig_transdc_His_kinase_PhoR"/>
</dbReference>
<evidence type="ECO:0000256" key="2">
    <source>
        <dbReference type="ARBA" id="ARBA00004236"/>
    </source>
</evidence>
<keyword evidence="13" id="KW-0902">Two-component regulatory system</keyword>
<dbReference type="Gene3D" id="1.10.287.130">
    <property type="match status" value="1"/>
</dbReference>
<dbReference type="InterPro" id="IPR003661">
    <property type="entry name" value="HisK_dim/P_dom"/>
</dbReference>
<reference evidence="17 18" key="2">
    <citation type="journal article" date="2022" name="Mar. Drugs">
        <title>Bioassay-Guided Fractionation Leads to the Detection of Cholic Acid Generated by the Rare Thalassomonas sp.</title>
        <authorList>
            <person name="Pheiffer F."/>
            <person name="Schneider Y.K."/>
            <person name="Hansen E.H."/>
            <person name="Andersen J.H."/>
            <person name="Isaksson J."/>
            <person name="Busche T."/>
            <person name="R C."/>
            <person name="Kalinowski J."/>
            <person name="Zyl L.V."/>
            <person name="Trindade M."/>
        </authorList>
    </citation>
    <scope>NUCLEOTIDE SEQUENCE [LARGE SCALE GENOMIC DNA]</scope>
    <source>
        <strain evidence="17 18">A5K-106</strain>
    </source>
</reference>
<evidence type="ECO:0000256" key="3">
    <source>
        <dbReference type="ARBA" id="ARBA00012438"/>
    </source>
</evidence>
<dbReference type="FunFam" id="1.10.287.130:FF:000001">
    <property type="entry name" value="Two-component sensor histidine kinase"/>
    <property type="match status" value="1"/>
</dbReference>
<evidence type="ECO:0000256" key="12">
    <source>
        <dbReference type="ARBA" id="ARBA00022989"/>
    </source>
</evidence>
<dbReference type="Gene3D" id="3.30.565.10">
    <property type="entry name" value="Histidine kinase-like ATPase, C-terminal domain"/>
    <property type="match status" value="1"/>
</dbReference>
<dbReference type="RefSeq" id="WP_044835795.1">
    <property type="nucleotide sequence ID" value="NZ_CP059735.1"/>
</dbReference>
<dbReference type="GO" id="GO:0016036">
    <property type="term" value="P:cellular response to phosphate starvation"/>
    <property type="evidence" value="ECO:0007669"/>
    <property type="project" value="TreeGrafter"/>
</dbReference>
<accession>A0AAE9YU52</accession>
<keyword evidence="4" id="KW-0813">Transport</keyword>
<dbReference type="PROSITE" id="PS50109">
    <property type="entry name" value="HIS_KIN"/>
    <property type="match status" value="1"/>
</dbReference>
<comment type="subcellular location">
    <subcellularLocation>
        <location evidence="2">Cell membrane</location>
    </subcellularLocation>
</comment>
<dbReference type="Pfam" id="PF02518">
    <property type="entry name" value="HATPase_c"/>
    <property type="match status" value="1"/>
</dbReference>
<dbReference type="GO" id="GO:0000155">
    <property type="term" value="F:phosphorelay sensor kinase activity"/>
    <property type="evidence" value="ECO:0007669"/>
    <property type="project" value="InterPro"/>
</dbReference>
<dbReference type="InterPro" id="IPR021766">
    <property type="entry name" value="PhoR_N"/>
</dbReference>
<evidence type="ECO:0000256" key="14">
    <source>
        <dbReference type="ARBA" id="ARBA00023136"/>
    </source>
</evidence>
<evidence type="ECO:0000256" key="11">
    <source>
        <dbReference type="ARBA" id="ARBA00022840"/>
    </source>
</evidence>
<feature type="domain" description="Histidine kinase" evidence="16">
    <location>
        <begin position="212"/>
        <end position="429"/>
    </location>
</feature>
<dbReference type="NCBIfam" id="NF008235">
    <property type="entry name" value="PRK11006.1"/>
    <property type="match status" value="1"/>
</dbReference>
<evidence type="ECO:0000256" key="7">
    <source>
        <dbReference type="ARBA" id="ARBA00022679"/>
    </source>
</evidence>
<evidence type="ECO:0000256" key="4">
    <source>
        <dbReference type="ARBA" id="ARBA00022448"/>
    </source>
</evidence>
<dbReference type="GO" id="GO:0005886">
    <property type="term" value="C:plasma membrane"/>
    <property type="evidence" value="ECO:0007669"/>
    <property type="project" value="UniProtKB-SubCell"/>
</dbReference>
<dbReference type="NCBIfam" id="TIGR02966">
    <property type="entry name" value="phoR_proteo"/>
    <property type="match status" value="1"/>
</dbReference>
<evidence type="ECO:0000256" key="5">
    <source>
        <dbReference type="ARBA" id="ARBA00022475"/>
    </source>
</evidence>
<evidence type="ECO:0000313" key="18">
    <source>
        <dbReference type="Proteomes" id="UP000032568"/>
    </source>
</evidence>
<dbReference type="PANTHER" id="PTHR45453:SF1">
    <property type="entry name" value="PHOSPHATE REGULON SENSOR PROTEIN PHOR"/>
    <property type="match status" value="1"/>
</dbReference>
<sequence>MHFRLSARSVFIRLLLVLLLSAALGFIFGVALPALLIATLALLIWHYHHLFKLIDWLWKSKAISPPQSEGIWGRIYDGLYRQIKQQRNKQKALNERIRRFRDGAEALPDAALVLADDLTIQWGNKKAHRLLGIRWPGDLGQRIDNLLRAPEFAKYLETGVYDAPCLLVSPVNNEVQLELRLMAYGSDQILLLARDISRIHRLEEMRRDFVANVSHELKTPLTVVRGYVEMIQTTEHALDPHWLQAFNTIESQVTRMDRLVEQLLILSRVEIQADVETNTPIAMPRLISQLVDDAQWLNQEKQHKITLELDESLGITGVDTEIKSACANLISNAIAYTQDSGNIQVCWRQDGNKGIFSVKDDGPGIRPEDINRLTERFYRVDKSRSRDTGGSGLGLAIVKHVLHHHNAELGISSKVGKGSEFVIYFEQSRLIDLSETQVQEGAALTDA</sequence>
<reference evidence="17 18" key="1">
    <citation type="journal article" date="2015" name="Genome Announc.">
        <title>Draft Genome Sequences of Marine Isolates of Thalassomonas viridans and Thalassomonas actiniarum.</title>
        <authorList>
            <person name="Olonade I."/>
            <person name="van Zyl L.J."/>
            <person name="Trindade M."/>
        </authorList>
    </citation>
    <scope>NUCLEOTIDE SEQUENCE [LARGE SCALE GENOMIC DNA]</scope>
    <source>
        <strain evidence="17 18">A5K-106</strain>
    </source>
</reference>
<dbReference type="SMART" id="SM00388">
    <property type="entry name" value="HisKA"/>
    <property type="match status" value="1"/>
</dbReference>
<keyword evidence="11" id="KW-0067">ATP-binding</keyword>
<keyword evidence="18" id="KW-1185">Reference proteome</keyword>